<evidence type="ECO:0000313" key="3">
    <source>
        <dbReference type="Proteomes" id="UP000887540"/>
    </source>
</evidence>
<dbReference type="Proteomes" id="UP000887540">
    <property type="component" value="Unplaced"/>
</dbReference>
<organism evidence="3 4">
    <name type="scientific">Acrobeloides nanus</name>
    <dbReference type="NCBI Taxonomy" id="290746"/>
    <lineage>
        <taxon>Eukaryota</taxon>
        <taxon>Metazoa</taxon>
        <taxon>Ecdysozoa</taxon>
        <taxon>Nematoda</taxon>
        <taxon>Chromadorea</taxon>
        <taxon>Rhabditida</taxon>
        <taxon>Tylenchina</taxon>
        <taxon>Cephalobomorpha</taxon>
        <taxon>Cephaloboidea</taxon>
        <taxon>Cephalobidae</taxon>
        <taxon>Acrobeloides</taxon>
    </lineage>
</organism>
<dbReference type="InterPro" id="IPR001304">
    <property type="entry name" value="C-type_lectin-like"/>
</dbReference>
<evidence type="ECO:0000256" key="1">
    <source>
        <dbReference type="ARBA" id="ARBA00023157"/>
    </source>
</evidence>
<reference evidence="4" key="1">
    <citation type="submission" date="2022-11" db="UniProtKB">
        <authorList>
            <consortium name="WormBaseParasite"/>
        </authorList>
    </citation>
    <scope>IDENTIFICATION</scope>
</reference>
<protein>
    <submittedName>
        <fullName evidence="4">C-type lectin domain-containing protein</fullName>
    </submittedName>
</protein>
<evidence type="ECO:0000259" key="2">
    <source>
        <dbReference type="PROSITE" id="PS50041"/>
    </source>
</evidence>
<dbReference type="PANTHER" id="PTHR22803">
    <property type="entry name" value="MANNOSE, PHOSPHOLIPASE, LECTIN RECEPTOR RELATED"/>
    <property type="match status" value="1"/>
</dbReference>
<dbReference type="PROSITE" id="PS50041">
    <property type="entry name" value="C_TYPE_LECTIN_2"/>
    <property type="match status" value="2"/>
</dbReference>
<feature type="domain" description="C-type lectin" evidence="2">
    <location>
        <begin position="5"/>
        <end position="115"/>
    </location>
</feature>
<sequence length="292" mass="32417">MQGKDKSVCYKFIDIPATFFYAGDKCSSVSGGFLAYVKDGFSNAFFQEIILDTMTDTSVNRWLGASSNGSAWTWTDGTPLTYTNWAKGQPNTDFQCLTMLPTSGQWYSNDCNSQLLPYICGIPALSDNDQATTNVRPTCPIITTSAPLVVYACDSGWTYYNVTNSCYKVFHGQNWTTAESICVSNRAHLTSIHSYSENYFVQEISTAGIGLPSGDDLDWIGLSDLNGDGVYTWTDGTPFDYQYWNQGEPNNPSTTLCITMYTDTNGIFGHWNDDFCTRVARAFVCKMSARVK</sequence>
<name>A0A914EKU9_9BILA</name>
<dbReference type="InterPro" id="IPR016187">
    <property type="entry name" value="CTDL_fold"/>
</dbReference>
<dbReference type="InterPro" id="IPR018378">
    <property type="entry name" value="C-type_lectin_CS"/>
</dbReference>
<keyword evidence="3" id="KW-1185">Reference proteome</keyword>
<dbReference type="AlphaFoldDB" id="A0A914EKU9"/>
<evidence type="ECO:0000313" key="4">
    <source>
        <dbReference type="WBParaSite" id="ACRNAN_scaffold865.g7831.t1"/>
    </source>
</evidence>
<dbReference type="Pfam" id="PF00059">
    <property type="entry name" value="Lectin_C"/>
    <property type="match status" value="2"/>
</dbReference>
<proteinExistence type="predicted"/>
<dbReference type="SUPFAM" id="SSF56436">
    <property type="entry name" value="C-type lectin-like"/>
    <property type="match status" value="2"/>
</dbReference>
<dbReference type="PROSITE" id="PS00615">
    <property type="entry name" value="C_TYPE_LECTIN_1"/>
    <property type="match status" value="2"/>
</dbReference>
<dbReference type="SMART" id="SM00034">
    <property type="entry name" value="CLECT"/>
    <property type="match status" value="2"/>
</dbReference>
<dbReference type="CDD" id="cd00037">
    <property type="entry name" value="CLECT"/>
    <property type="match status" value="2"/>
</dbReference>
<dbReference type="Gene3D" id="3.10.100.10">
    <property type="entry name" value="Mannose-Binding Protein A, subunit A"/>
    <property type="match status" value="2"/>
</dbReference>
<accession>A0A914EKU9</accession>
<feature type="domain" description="C-type lectin" evidence="2">
    <location>
        <begin position="162"/>
        <end position="278"/>
    </location>
</feature>
<dbReference type="WBParaSite" id="ACRNAN_scaffold865.g7831.t1">
    <property type="protein sequence ID" value="ACRNAN_scaffold865.g7831.t1"/>
    <property type="gene ID" value="ACRNAN_scaffold865.g7831"/>
</dbReference>
<keyword evidence="1" id="KW-1015">Disulfide bond</keyword>
<dbReference type="InterPro" id="IPR016186">
    <property type="entry name" value="C-type_lectin-like/link_sf"/>
</dbReference>
<dbReference type="InterPro" id="IPR050111">
    <property type="entry name" value="C-type_lectin/snaclec_domain"/>
</dbReference>